<name>A0A8S5NJ79_9CAUD</name>
<dbReference type="EMBL" id="BK015181">
    <property type="protein sequence ID" value="DAD94745.1"/>
    <property type="molecule type" value="Genomic_DNA"/>
</dbReference>
<accession>A0A8S5NJ79</accession>
<protein>
    <submittedName>
        <fullName evidence="1">Uncharacterized protein</fullName>
    </submittedName>
</protein>
<proteinExistence type="predicted"/>
<sequence length="91" mass="11091">MARRVNRKLPWVKFRDTEMAYGSRLTLRAFYRYNKGRNKIYVYKKDGYTPEFIINNTGHINYDWGRSNLREYGSSTILQFYVKNDEFFVKI</sequence>
<evidence type="ECO:0000313" key="1">
    <source>
        <dbReference type="EMBL" id="DAD94745.1"/>
    </source>
</evidence>
<reference evidence="1" key="1">
    <citation type="journal article" date="2021" name="Proc. Natl. Acad. Sci. U.S.A.">
        <title>A Catalog of Tens of Thousands of Viruses from Human Metagenomes Reveals Hidden Associations with Chronic Diseases.</title>
        <authorList>
            <person name="Tisza M.J."/>
            <person name="Buck C.B."/>
        </authorList>
    </citation>
    <scope>NUCLEOTIDE SEQUENCE</scope>
    <source>
        <strain evidence="1">CtK0l2</strain>
    </source>
</reference>
<organism evidence="1">
    <name type="scientific">Siphoviridae sp. ctK0l2</name>
    <dbReference type="NCBI Taxonomy" id="2826243"/>
    <lineage>
        <taxon>Viruses</taxon>
        <taxon>Duplodnaviria</taxon>
        <taxon>Heunggongvirae</taxon>
        <taxon>Uroviricota</taxon>
        <taxon>Caudoviricetes</taxon>
    </lineage>
</organism>